<sequence length="155" mass="16920">MGMDGLRNEHGMDAVSGSRITAGQCAPPCPLPVPDAGGANRTHTDMQKSDDDLGPCRRRRLQGDDSPTRRPLQAIQEKQGRESAEDISLFHNIGACQPPKEDHGCSPHHWLPSFLAVTAHVERPSLHRLLIVASRNWNRQPDAIAIAIVIAMPTT</sequence>
<protein>
    <submittedName>
        <fullName evidence="2">Uncharacterized protein</fullName>
    </submittedName>
</protein>
<gene>
    <name evidence="2" type="ORF">Purlil1_4214</name>
</gene>
<dbReference type="EMBL" id="JAWRVI010000012">
    <property type="protein sequence ID" value="KAK4091200.1"/>
    <property type="molecule type" value="Genomic_DNA"/>
</dbReference>
<dbReference type="Proteomes" id="UP001287286">
    <property type="component" value="Unassembled WGS sequence"/>
</dbReference>
<keyword evidence="3" id="KW-1185">Reference proteome</keyword>
<accession>A0ABR0C4Q6</accession>
<organism evidence="2 3">
    <name type="scientific">Purpureocillium lilacinum</name>
    <name type="common">Paecilomyces lilacinus</name>
    <dbReference type="NCBI Taxonomy" id="33203"/>
    <lineage>
        <taxon>Eukaryota</taxon>
        <taxon>Fungi</taxon>
        <taxon>Dikarya</taxon>
        <taxon>Ascomycota</taxon>
        <taxon>Pezizomycotina</taxon>
        <taxon>Sordariomycetes</taxon>
        <taxon>Hypocreomycetidae</taxon>
        <taxon>Hypocreales</taxon>
        <taxon>Ophiocordycipitaceae</taxon>
        <taxon>Purpureocillium</taxon>
    </lineage>
</organism>
<feature type="compositionally biased region" description="Basic and acidic residues" evidence="1">
    <location>
        <begin position="1"/>
        <end position="12"/>
    </location>
</feature>
<evidence type="ECO:0000313" key="2">
    <source>
        <dbReference type="EMBL" id="KAK4091200.1"/>
    </source>
</evidence>
<evidence type="ECO:0000313" key="3">
    <source>
        <dbReference type="Proteomes" id="UP001287286"/>
    </source>
</evidence>
<feature type="region of interest" description="Disordered" evidence="1">
    <location>
        <begin position="1"/>
        <end position="83"/>
    </location>
</feature>
<proteinExistence type="predicted"/>
<evidence type="ECO:0000256" key="1">
    <source>
        <dbReference type="SAM" id="MobiDB-lite"/>
    </source>
</evidence>
<name>A0ABR0C4Q6_PURLI</name>
<comment type="caution">
    <text evidence="2">The sequence shown here is derived from an EMBL/GenBank/DDBJ whole genome shotgun (WGS) entry which is preliminary data.</text>
</comment>
<reference evidence="2 3" key="1">
    <citation type="journal article" date="2024" name="Microbiol. Resour. Announc.">
        <title>Genome annotations for the ascomycete fungi Trichoderma harzianum, Trichoderma aggressivum, and Purpureocillium lilacinum.</title>
        <authorList>
            <person name="Beijen E.P.W."/>
            <person name="Ohm R.A."/>
        </authorList>
    </citation>
    <scope>NUCLEOTIDE SEQUENCE [LARGE SCALE GENOMIC DNA]</scope>
    <source>
        <strain evidence="2 3">CBS 150709</strain>
    </source>
</reference>
<feature type="compositionally biased region" description="Basic and acidic residues" evidence="1">
    <location>
        <begin position="42"/>
        <end position="68"/>
    </location>
</feature>